<evidence type="ECO:0000313" key="3">
    <source>
        <dbReference type="Proteomes" id="UP000298642"/>
    </source>
</evidence>
<feature type="transmembrane region" description="Helical" evidence="1">
    <location>
        <begin position="112"/>
        <end position="134"/>
    </location>
</feature>
<dbReference type="GeneID" id="89521027"/>
<evidence type="ECO:0000256" key="1">
    <source>
        <dbReference type="SAM" id="Phobius"/>
    </source>
</evidence>
<evidence type="ECO:0008006" key="4">
    <source>
        <dbReference type="Google" id="ProtNLM"/>
    </source>
</evidence>
<name>A0A4D7B376_9FIRM</name>
<accession>A0A4D7B376</accession>
<reference evidence="3" key="1">
    <citation type="submission" date="2018-12" db="EMBL/GenBank/DDBJ databases">
        <title>Dusodibacter welbiota gen. nov., sp. nov., isolated from human faeces and emended description of the Oscillibacter genus.</title>
        <authorList>
            <person name="Le Roy T."/>
            <person name="Van der Smissen P."/>
            <person name="Delzenne N."/>
            <person name="Muccioli G."/>
            <person name="Collet J.F."/>
            <person name="Cani P.D."/>
        </authorList>
    </citation>
    <scope>NUCLEOTIDE SEQUENCE [LARGE SCALE GENOMIC DNA]</scope>
    <source>
        <strain evidence="3">J115</strain>
    </source>
</reference>
<feature type="transmembrane region" description="Helical" evidence="1">
    <location>
        <begin position="35"/>
        <end position="57"/>
    </location>
</feature>
<keyword evidence="1" id="KW-0472">Membrane</keyword>
<dbReference type="KEGG" id="obj:EIO64_17835"/>
<gene>
    <name evidence="2" type="ORF">EIO64_17835</name>
</gene>
<keyword evidence="1" id="KW-0812">Transmembrane</keyword>
<dbReference type="RefSeq" id="WP_119310939.1">
    <property type="nucleotide sequence ID" value="NZ_CP034413.3"/>
</dbReference>
<feature type="transmembrane region" description="Helical" evidence="1">
    <location>
        <begin position="12"/>
        <end position="29"/>
    </location>
</feature>
<keyword evidence="3" id="KW-1185">Reference proteome</keyword>
<feature type="transmembrane region" description="Helical" evidence="1">
    <location>
        <begin position="88"/>
        <end position="106"/>
    </location>
</feature>
<organism evidence="2 3">
    <name type="scientific">Dysosmobacter welbionis</name>
    <dbReference type="NCBI Taxonomy" id="2093857"/>
    <lineage>
        <taxon>Bacteria</taxon>
        <taxon>Bacillati</taxon>
        <taxon>Bacillota</taxon>
        <taxon>Clostridia</taxon>
        <taxon>Eubacteriales</taxon>
        <taxon>Oscillospiraceae</taxon>
        <taxon>Dysosmobacter</taxon>
    </lineage>
</organism>
<sequence>MNRTQKKRLFQGLLAMGIVLLVLSLLLDGRVPDSLGGMLCGIGSGLLAMAGSTLLNLRHEAKHPEMARQHDIEQKDERNVAIRNRAKAVSGEVLQWNVLAAAWLSIGLDAPLWVPLAATGVFVAKSVLELYLMIRYEREM</sequence>
<dbReference type="EMBL" id="CP034413">
    <property type="protein sequence ID" value="QCI60837.1"/>
    <property type="molecule type" value="Genomic_DNA"/>
</dbReference>
<evidence type="ECO:0000313" key="2">
    <source>
        <dbReference type="EMBL" id="QCI60837.1"/>
    </source>
</evidence>
<dbReference type="Proteomes" id="UP000298642">
    <property type="component" value="Chromosome"/>
</dbReference>
<protein>
    <recommendedName>
        <fullName evidence="4">DUF2178 domain-containing protein</fullName>
    </recommendedName>
</protein>
<dbReference type="AlphaFoldDB" id="A0A4D7B376"/>
<keyword evidence="1" id="KW-1133">Transmembrane helix</keyword>
<proteinExistence type="predicted"/>